<dbReference type="SUPFAM" id="SSF111331">
    <property type="entry name" value="NAD kinase/diacylglycerol kinase-like"/>
    <property type="match status" value="1"/>
</dbReference>
<organism evidence="9 10">
    <name type="scientific">Butyrivibrio fibrisolvens</name>
    <dbReference type="NCBI Taxonomy" id="831"/>
    <lineage>
        <taxon>Bacteria</taxon>
        <taxon>Bacillati</taxon>
        <taxon>Bacillota</taxon>
        <taxon>Clostridia</taxon>
        <taxon>Lachnospirales</taxon>
        <taxon>Lachnospiraceae</taxon>
        <taxon>Butyrivibrio</taxon>
    </lineage>
</organism>
<dbReference type="eggNOG" id="COG0061">
    <property type="taxonomic scope" value="Bacteria"/>
</dbReference>
<comment type="caution">
    <text evidence="8">Lacks conserved residue(s) required for the propagation of feature annotation.</text>
</comment>
<dbReference type="GO" id="GO:0006741">
    <property type="term" value="P:NADP+ biosynthetic process"/>
    <property type="evidence" value="ECO:0007669"/>
    <property type="project" value="UniProtKB-UniRule"/>
</dbReference>
<evidence type="ECO:0000256" key="3">
    <source>
        <dbReference type="ARBA" id="ARBA00022777"/>
    </source>
</evidence>
<proteinExistence type="inferred from homology"/>
<evidence type="ECO:0000256" key="1">
    <source>
        <dbReference type="ARBA" id="ARBA00022679"/>
    </source>
</evidence>
<feature type="binding site" evidence="8">
    <location>
        <begin position="70"/>
        <end position="71"/>
    </location>
    <ligand>
        <name>NAD(+)</name>
        <dbReference type="ChEBI" id="CHEBI:57540"/>
    </ligand>
</feature>
<accession>A0A1H9W8H4</accession>
<dbReference type="Pfam" id="PF20143">
    <property type="entry name" value="NAD_kinase_C"/>
    <property type="match status" value="1"/>
</dbReference>
<keyword evidence="8" id="KW-0963">Cytoplasm</keyword>
<dbReference type="HAMAP" id="MF_00361">
    <property type="entry name" value="NAD_kinase"/>
    <property type="match status" value="1"/>
</dbReference>
<feature type="active site" description="Proton acceptor" evidence="8">
    <location>
        <position position="70"/>
    </location>
</feature>
<keyword evidence="6 8" id="KW-0520">NAD</keyword>
<dbReference type="InterPro" id="IPR016064">
    <property type="entry name" value="NAD/diacylglycerol_kinase_sf"/>
</dbReference>
<dbReference type="InterPro" id="IPR002504">
    <property type="entry name" value="NADK"/>
</dbReference>
<dbReference type="OrthoDB" id="9774737at2"/>
<feature type="binding site" evidence="8">
    <location>
        <position position="172"/>
    </location>
    <ligand>
        <name>NAD(+)</name>
        <dbReference type="ChEBI" id="CHEBI:57540"/>
    </ligand>
</feature>
<evidence type="ECO:0000313" key="9">
    <source>
        <dbReference type="EMBL" id="SES30134.1"/>
    </source>
</evidence>
<comment type="catalytic activity">
    <reaction evidence="7 8">
        <text>NAD(+) + ATP = ADP + NADP(+) + H(+)</text>
        <dbReference type="Rhea" id="RHEA:18629"/>
        <dbReference type="ChEBI" id="CHEBI:15378"/>
        <dbReference type="ChEBI" id="CHEBI:30616"/>
        <dbReference type="ChEBI" id="CHEBI:57540"/>
        <dbReference type="ChEBI" id="CHEBI:58349"/>
        <dbReference type="ChEBI" id="CHEBI:456216"/>
        <dbReference type="EC" id="2.7.1.23"/>
    </reaction>
</comment>
<dbReference type="GO" id="GO:0005737">
    <property type="term" value="C:cytoplasm"/>
    <property type="evidence" value="ECO:0007669"/>
    <property type="project" value="UniProtKB-SubCell"/>
</dbReference>
<gene>
    <name evidence="8" type="primary">nadK</name>
    <name evidence="9" type="ORF">SAMN04487884_12812</name>
</gene>
<evidence type="ECO:0000256" key="7">
    <source>
        <dbReference type="ARBA" id="ARBA00047925"/>
    </source>
</evidence>
<evidence type="ECO:0000256" key="8">
    <source>
        <dbReference type="HAMAP-Rule" id="MF_00361"/>
    </source>
</evidence>
<name>A0A1H9W8H4_BUTFI</name>
<sequence length="285" mass="31214">MNHFLIFTNKSKDKDLELTHKVKDFLEAHGKVCHIAQFEEPGNKTLRPDAVMFKTQVPPDTECCIVLGGDGTMLQAAVNVRDMDIPLLGINLGTMGYLTEIDKNHINEALQRLISDDYVIEERMLLSGTKITGERKEFTALNDIVIARKAAVQIIKLVVYVDNRLLTTYLADGVIISTPTGSTGYNMSAGGPLVAPQSNTIVITPICPHSLTNRSIVLPATETVTIELGAGKADRIQEAEASIDGHYGTSIATGDRIEIRKAAKTSKILRMNQVSFVEILNQKLL</sequence>
<dbReference type="GO" id="GO:0046872">
    <property type="term" value="F:metal ion binding"/>
    <property type="evidence" value="ECO:0007669"/>
    <property type="project" value="UniProtKB-UniRule"/>
</dbReference>
<dbReference type="GO" id="GO:0019674">
    <property type="term" value="P:NAD+ metabolic process"/>
    <property type="evidence" value="ECO:0007669"/>
    <property type="project" value="InterPro"/>
</dbReference>
<keyword evidence="1 8" id="KW-0808">Transferase</keyword>
<comment type="similarity">
    <text evidence="8">Belongs to the NAD kinase family.</text>
</comment>
<evidence type="ECO:0000256" key="2">
    <source>
        <dbReference type="ARBA" id="ARBA00022741"/>
    </source>
</evidence>
<dbReference type="PANTHER" id="PTHR20275:SF0">
    <property type="entry name" value="NAD KINASE"/>
    <property type="match status" value="1"/>
</dbReference>
<keyword evidence="4 8" id="KW-0067">ATP-binding</keyword>
<keyword evidence="2 8" id="KW-0547">Nucleotide-binding</keyword>
<protein>
    <recommendedName>
        <fullName evidence="8">NAD kinase</fullName>
        <ecNumber evidence="8">2.7.1.23</ecNumber>
    </recommendedName>
    <alternativeName>
        <fullName evidence="8">ATP-dependent NAD kinase</fullName>
    </alternativeName>
</protein>
<comment type="subcellular location">
    <subcellularLocation>
        <location evidence="8">Cytoplasm</location>
    </subcellularLocation>
</comment>
<dbReference type="AlphaFoldDB" id="A0A1H9W8H4"/>
<feature type="binding site" evidence="8">
    <location>
        <begin position="142"/>
        <end position="143"/>
    </location>
    <ligand>
        <name>NAD(+)</name>
        <dbReference type="ChEBI" id="CHEBI:57540"/>
    </ligand>
</feature>
<keyword evidence="3 8" id="KW-0418">Kinase</keyword>
<dbReference type="FunFam" id="2.60.200.30:FF:000009">
    <property type="entry name" value="Poly(P)/ATP NAD kinase"/>
    <property type="match status" value="1"/>
</dbReference>
<dbReference type="PANTHER" id="PTHR20275">
    <property type="entry name" value="NAD KINASE"/>
    <property type="match status" value="1"/>
</dbReference>
<dbReference type="Proteomes" id="UP000182584">
    <property type="component" value="Unassembled WGS sequence"/>
</dbReference>
<evidence type="ECO:0000256" key="5">
    <source>
        <dbReference type="ARBA" id="ARBA00022857"/>
    </source>
</evidence>
<dbReference type="Gene3D" id="3.40.50.10330">
    <property type="entry name" value="Probable inorganic polyphosphate/atp-NAD kinase, domain 1"/>
    <property type="match status" value="1"/>
</dbReference>
<dbReference type="Gene3D" id="2.60.200.30">
    <property type="entry name" value="Probable inorganic polyphosphate/atp-NAD kinase, domain 2"/>
    <property type="match status" value="1"/>
</dbReference>
<keyword evidence="5 8" id="KW-0521">NADP</keyword>
<dbReference type="GO" id="GO:0005524">
    <property type="term" value="F:ATP binding"/>
    <property type="evidence" value="ECO:0007669"/>
    <property type="project" value="UniProtKB-KW"/>
</dbReference>
<dbReference type="EC" id="2.7.1.23" evidence="8"/>
<dbReference type="Pfam" id="PF01513">
    <property type="entry name" value="NAD_kinase"/>
    <property type="match status" value="1"/>
</dbReference>
<comment type="cofactor">
    <cofactor evidence="8">
        <name>a divalent metal cation</name>
        <dbReference type="ChEBI" id="CHEBI:60240"/>
    </cofactor>
</comment>
<dbReference type="InterPro" id="IPR017438">
    <property type="entry name" value="ATP-NAD_kinase_N"/>
</dbReference>
<evidence type="ECO:0000256" key="4">
    <source>
        <dbReference type="ARBA" id="ARBA00022840"/>
    </source>
</evidence>
<evidence type="ECO:0000313" key="10">
    <source>
        <dbReference type="Proteomes" id="UP000182584"/>
    </source>
</evidence>
<feature type="binding site" evidence="8">
    <location>
        <begin position="183"/>
        <end position="188"/>
    </location>
    <ligand>
        <name>NAD(+)</name>
        <dbReference type="ChEBI" id="CHEBI:57540"/>
    </ligand>
</feature>
<dbReference type="GO" id="GO:0003951">
    <property type="term" value="F:NAD+ kinase activity"/>
    <property type="evidence" value="ECO:0007669"/>
    <property type="project" value="UniProtKB-UniRule"/>
</dbReference>
<dbReference type="InterPro" id="IPR017437">
    <property type="entry name" value="ATP-NAD_kinase_PpnK-typ_C"/>
</dbReference>
<comment type="function">
    <text evidence="8">Involved in the regulation of the intracellular balance of NAD and NADP, and is a key enzyme in the biosynthesis of NADP. Catalyzes specifically the phosphorylation on 2'-hydroxyl of the adenosine moiety of NAD to yield NADP.</text>
</comment>
<dbReference type="GO" id="GO:0051287">
    <property type="term" value="F:NAD binding"/>
    <property type="evidence" value="ECO:0007669"/>
    <property type="project" value="UniProtKB-ARBA"/>
</dbReference>
<reference evidence="9 10" key="1">
    <citation type="submission" date="2016-10" db="EMBL/GenBank/DDBJ databases">
        <authorList>
            <person name="de Groot N.N."/>
        </authorList>
    </citation>
    <scope>NUCLEOTIDE SEQUENCE [LARGE SCALE GENOMIC DNA]</scope>
    <source>
        <strain evidence="9 10">AR40</strain>
    </source>
</reference>
<dbReference type="EMBL" id="FOGJ01000028">
    <property type="protein sequence ID" value="SES30134.1"/>
    <property type="molecule type" value="Genomic_DNA"/>
</dbReference>
<evidence type="ECO:0000256" key="6">
    <source>
        <dbReference type="ARBA" id="ARBA00023027"/>
    </source>
</evidence>